<dbReference type="GO" id="GO:0006078">
    <property type="term" value="P:(1-&gt;6)-beta-D-glucan biosynthetic process"/>
    <property type="evidence" value="ECO:0007669"/>
    <property type="project" value="TreeGrafter"/>
</dbReference>
<organism evidence="12 13">
    <name type="scientific">Coprinellus micaceus</name>
    <name type="common">Glistening ink-cap mushroom</name>
    <name type="synonym">Coprinus micaceus</name>
    <dbReference type="NCBI Taxonomy" id="71717"/>
    <lineage>
        <taxon>Eukaryota</taxon>
        <taxon>Fungi</taxon>
        <taxon>Dikarya</taxon>
        <taxon>Basidiomycota</taxon>
        <taxon>Agaricomycotina</taxon>
        <taxon>Agaricomycetes</taxon>
        <taxon>Agaricomycetidae</taxon>
        <taxon>Agaricales</taxon>
        <taxon>Agaricineae</taxon>
        <taxon>Psathyrellaceae</taxon>
        <taxon>Coprinellus</taxon>
    </lineage>
</organism>
<dbReference type="InterPro" id="IPR005629">
    <property type="entry name" value="Skn1/Kre6/Sbg1"/>
</dbReference>
<dbReference type="InterPro" id="IPR013320">
    <property type="entry name" value="ConA-like_dom_sf"/>
</dbReference>
<keyword evidence="8" id="KW-0961">Cell wall biogenesis/degradation</keyword>
<dbReference type="SUPFAM" id="SSF49899">
    <property type="entry name" value="Concanavalin A-like lectins/glucanases"/>
    <property type="match status" value="1"/>
</dbReference>
<evidence type="ECO:0000256" key="6">
    <source>
        <dbReference type="ARBA" id="ARBA00023136"/>
    </source>
</evidence>
<gene>
    <name evidence="12" type="ORF">FA13DRAFT_1753754</name>
</gene>
<name>A0A4Y7TIQ3_COPMI</name>
<evidence type="ECO:0000256" key="5">
    <source>
        <dbReference type="ARBA" id="ARBA00022989"/>
    </source>
</evidence>
<dbReference type="PANTHER" id="PTHR31361">
    <property type="entry name" value="BETA-GLUCAN SYNTHESIS-ASSOCIATED PROTEIN KRE6-RELATED"/>
    <property type="match status" value="1"/>
</dbReference>
<dbReference type="Proteomes" id="UP000298030">
    <property type="component" value="Unassembled WGS sequence"/>
</dbReference>
<comment type="caution">
    <text evidence="12">The sequence shown here is derived from an EMBL/GenBank/DDBJ whole genome shotgun (WGS) entry which is preliminary data.</text>
</comment>
<feature type="domain" description="GH16" evidence="11">
    <location>
        <begin position="180"/>
        <end position="557"/>
    </location>
</feature>
<comment type="subcellular location">
    <subcellularLocation>
        <location evidence="1">Membrane</location>
        <topology evidence="1">Single-pass type II membrane protein</topology>
    </subcellularLocation>
</comment>
<dbReference type="GO" id="GO:0031505">
    <property type="term" value="P:fungal-type cell wall organization"/>
    <property type="evidence" value="ECO:0007669"/>
    <property type="project" value="TreeGrafter"/>
</dbReference>
<keyword evidence="7" id="KW-0325">Glycoprotein</keyword>
<evidence type="ECO:0000256" key="7">
    <source>
        <dbReference type="ARBA" id="ARBA00023180"/>
    </source>
</evidence>
<dbReference type="PANTHER" id="PTHR31361:SF1">
    <property type="entry name" value="BETA-GLUCAN SYNTHESIS-ASSOCIATED PROTEIN KRE6-RELATED"/>
    <property type="match status" value="1"/>
</dbReference>
<evidence type="ECO:0000256" key="4">
    <source>
        <dbReference type="ARBA" id="ARBA00022968"/>
    </source>
</evidence>
<sequence>MTDEFSARARNWSHSSLLPSPIPPSDFGEGDRSRHASLTSHPGSGLLSSSSSFAGVYNYKHSSISEKFSLAPSPAQWGTPLLLNDREPDDELHNPDPAIDKQLDQKLSFSSRGFVNLGFLGILVVGLLMLFAGYPIITHVLDVKQTTQGGFNLGGINASGQIPEISGNYGLIDQDTPKEAYTTTAPTSGEEMVLVFSDEFEKEGRTFYSGDDPYWEAVDLHYWGTNDLEWYDPGQATTGNGSLLLTIEKVSDPSINHNMDYKSGMVQSWNKFCFTGGLIEVSVRLPGSNSVPGLWPAVWTMGNLGRAAYGATLEGLWPYSYDSCDVGTLPNQTYPGTQTPLAAVTNGDPYNNDVLSFLPGQRLSACTCSGESHPGPMRKNGSYVGRAAPEIDIFEATVHDDEGYVSLSGQWAPFNAQYNIYNTSGEVKFYTDDVEYNEYVGGVWQQTTSGLAKTNQNAYELHGGNFAVYGFEYQPGFDNAYITWINDGKASWTIYQTALKTDPRVEIAARPIAQEPMYIIANLGFSTNFVSDIDFTALTFPATMAIDYVRVYQPKNAINLGCDPEDFPTADYIETYKEAYSNNNLTTWKQYGESWPKNRLSDNCT</sequence>
<proteinExistence type="inferred from homology"/>
<keyword evidence="13" id="KW-1185">Reference proteome</keyword>
<comment type="similarity">
    <text evidence="2">Belongs to the SKN1/KRE6 family.</text>
</comment>
<dbReference type="EMBL" id="QPFP01000010">
    <property type="protein sequence ID" value="TEB34077.1"/>
    <property type="molecule type" value="Genomic_DNA"/>
</dbReference>
<dbReference type="OrthoDB" id="412647at2759"/>
<dbReference type="PROSITE" id="PS51762">
    <property type="entry name" value="GH16_2"/>
    <property type="match status" value="1"/>
</dbReference>
<evidence type="ECO:0000256" key="10">
    <source>
        <dbReference type="SAM" id="Phobius"/>
    </source>
</evidence>
<feature type="region of interest" description="Disordered" evidence="9">
    <location>
        <begin position="1"/>
        <end position="45"/>
    </location>
</feature>
<keyword evidence="6 10" id="KW-0472">Membrane</keyword>
<evidence type="ECO:0000313" key="13">
    <source>
        <dbReference type="Proteomes" id="UP000298030"/>
    </source>
</evidence>
<evidence type="ECO:0000259" key="11">
    <source>
        <dbReference type="PROSITE" id="PS51762"/>
    </source>
</evidence>
<dbReference type="GO" id="GO:0005886">
    <property type="term" value="C:plasma membrane"/>
    <property type="evidence" value="ECO:0007669"/>
    <property type="project" value="TreeGrafter"/>
</dbReference>
<evidence type="ECO:0000256" key="3">
    <source>
        <dbReference type="ARBA" id="ARBA00022692"/>
    </source>
</evidence>
<protein>
    <submittedName>
        <fullName evidence="12">Beta-glucan synthesis-associated protein SKN1</fullName>
    </submittedName>
</protein>
<dbReference type="Pfam" id="PF03935">
    <property type="entry name" value="SKN1_KRE6_Sbg1"/>
    <property type="match status" value="1"/>
</dbReference>
<dbReference type="GO" id="GO:0005789">
    <property type="term" value="C:endoplasmic reticulum membrane"/>
    <property type="evidence" value="ECO:0007669"/>
    <property type="project" value="TreeGrafter"/>
</dbReference>
<dbReference type="STRING" id="71717.A0A4Y7TIQ3"/>
<reference evidence="12 13" key="1">
    <citation type="journal article" date="2019" name="Nat. Ecol. Evol.">
        <title>Megaphylogeny resolves global patterns of mushroom evolution.</title>
        <authorList>
            <person name="Varga T."/>
            <person name="Krizsan K."/>
            <person name="Foldi C."/>
            <person name="Dima B."/>
            <person name="Sanchez-Garcia M."/>
            <person name="Sanchez-Ramirez S."/>
            <person name="Szollosi G.J."/>
            <person name="Szarkandi J.G."/>
            <person name="Papp V."/>
            <person name="Albert L."/>
            <person name="Andreopoulos W."/>
            <person name="Angelini C."/>
            <person name="Antonin V."/>
            <person name="Barry K.W."/>
            <person name="Bougher N.L."/>
            <person name="Buchanan P."/>
            <person name="Buyck B."/>
            <person name="Bense V."/>
            <person name="Catcheside P."/>
            <person name="Chovatia M."/>
            <person name="Cooper J."/>
            <person name="Damon W."/>
            <person name="Desjardin D."/>
            <person name="Finy P."/>
            <person name="Geml J."/>
            <person name="Haridas S."/>
            <person name="Hughes K."/>
            <person name="Justo A."/>
            <person name="Karasinski D."/>
            <person name="Kautmanova I."/>
            <person name="Kiss B."/>
            <person name="Kocsube S."/>
            <person name="Kotiranta H."/>
            <person name="LaButti K.M."/>
            <person name="Lechner B.E."/>
            <person name="Liimatainen K."/>
            <person name="Lipzen A."/>
            <person name="Lukacs Z."/>
            <person name="Mihaltcheva S."/>
            <person name="Morgado L.N."/>
            <person name="Niskanen T."/>
            <person name="Noordeloos M.E."/>
            <person name="Ohm R.A."/>
            <person name="Ortiz-Santana B."/>
            <person name="Ovrebo C."/>
            <person name="Racz N."/>
            <person name="Riley R."/>
            <person name="Savchenko A."/>
            <person name="Shiryaev A."/>
            <person name="Soop K."/>
            <person name="Spirin V."/>
            <person name="Szebenyi C."/>
            <person name="Tomsovsky M."/>
            <person name="Tulloss R.E."/>
            <person name="Uehling J."/>
            <person name="Grigoriev I.V."/>
            <person name="Vagvolgyi C."/>
            <person name="Papp T."/>
            <person name="Martin F.M."/>
            <person name="Miettinen O."/>
            <person name="Hibbett D.S."/>
            <person name="Nagy L.G."/>
        </authorList>
    </citation>
    <scope>NUCLEOTIDE SEQUENCE [LARGE SCALE GENOMIC DNA]</scope>
    <source>
        <strain evidence="12 13">FP101781</strain>
    </source>
</reference>
<evidence type="ECO:0000256" key="1">
    <source>
        <dbReference type="ARBA" id="ARBA00004606"/>
    </source>
</evidence>
<keyword evidence="4" id="KW-0735">Signal-anchor</keyword>
<dbReference type="Gene3D" id="2.60.120.200">
    <property type="match status" value="2"/>
</dbReference>
<dbReference type="InterPro" id="IPR000757">
    <property type="entry name" value="Beta-glucanase-like"/>
</dbReference>
<dbReference type="AlphaFoldDB" id="A0A4Y7TIQ3"/>
<keyword evidence="5 10" id="KW-1133">Transmembrane helix</keyword>
<accession>A0A4Y7TIQ3</accession>
<evidence type="ECO:0000313" key="12">
    <source>
        <dbReference type="EMBL" id="TEB34077.1"/>
    </source>
</evidence>
<dbReference type="FunFam" id="2.60.120.200:FF:000135">
    <property type="entry name" value="Related to KRE6-glucan synthase subunit"/>
    <property type="match status" value="1"/>
</dbReference>
<evidence type="ECO:0000256" key="2">
    <source>
        <dbReference type="ARBA" id="ARBA00010962"/>
    </source>
</evidence>
<feature type="region of interest" description="Disordered" evidence="9">
    <location>
        <begin position="79"/>
        <end position="98"/>
    </location>
</feature>
<keyword evidence="3 10" id="KW-0812">Transmembrane</keyword>
<dbReference type="GO" id="GO:0015926">
    <property type="term" value="F:glucosidase activity"/>
    <property type="evidence" value="ECO:0007669"/>
    <property type="project" value="TreeGrafter"/>
</dbReference>
<feature type="transmembrane region" description="Helical" evidence="10">
    <location>
        <begin position="114"/>
        <end position="137"/>
    </location>
</feature>
<evidence type="ECO:0000256" key="8">
    <source>
        <dbReference type="ARBA" id="ARBA00023316"/>
    </source>
</evidence>
<evidence type="ECO:0000256" key="9">
    <source>
        <dbReference type="SAM" id="MobiDB-lite"/>
    </source>
</evidence>